<keyword evidence="8" id="KW-0408">Iron</keyword>
<keyword evidence="9" id="KW-0106">Calcium</keyword>
<evidence type="ECO:0000259" key="11">
    <source>
        <dbReference type="PROSITE" id="PS50873"/>
    </source>
</evidence>
<keyword evidence="7" id="KW-0560">Oxidoreductase</keyword>
<evidence type="ECO:0000256" key="6">
    <source>
        <dbReference type="ARBA" id="ARBA00022723"/>
    </source>
</evidence>
<evidence type="ECO:0000256" key="4">
    <source>
        <dbReference type="ARBA" id="ARBA00022559"/>
    </source>
</evidence>
<keyword evidence="6 9" id="KW-0479">Metal-binding</keyword>
<dbReference type="Proteomes" id="UP001295469">
    <property type="component" value="Chromosome C05"/>
</dbReference>
<evidence type="ECO:0000313" key="12">
    <source>
        <dbReference type="EMBL" id="CAF1934316.1"/>
    </source>
</evidence>
<dbReference type="InterPro" id="IPR010255">
    <property type="entry name" value="Haem_peroxidase_sf"/>
</dbReference>
<dbReference type="Gramene" id="CDY18295">
    <property type="protein sequence ID" value="CDY18295"/>
    <property type="gene ID" value="GSBRNA2T00002841001"/>
</dbReference>
<evidence type="ECO:0000256" key="3">
    <source>
        <dbReference type="ARBA" id="ARBA00012313"/>
    </source>
</evidence>
<comment type="cofactor">
    <cofactor evidence="9">
        <name>Ca(2+)</name>
        <dbReference type="ChEBI" id="CHEBI:29108"/>
    </cofactor>
    <text evidence="9">Binds 2 calcium ions per subunit.</text>
</comment>
<dbReference type="InterPro" id="IPR000823">
    <property type="entry name" value="Peroxidase_pln"/>
</dbReference>
<feature type="binding site" evidence="9">
    <location>
        <position position="9"/>
    </location>
    <ligand>
        <name>Ca(2+)</name>
        <dbReference type="ChEBI" id="CHEBI:29108"/>
        <label>2</label>
    </ligand>
</feature>
<dbReference type="STRING" id="3708.A0A078FV14"/>
<dbReference type="PROSITE" id="PS50873">
    <property type="entry name" value="PEROXIDASE_4"/>
    <property type="match status" value="1"/>
</dbReference>
<accession>A0A078FV14</accession>
<comment type="catalytic activity">
    <reaction evidence="1">
        <text>2 a phenolic donor + H2O2 = 2 a phenolic radical donor + 2 H2O</text>
        <dbReference type="Rhea" id="RHEA:56136"/>
        <dbReference type="ChEBI" id="CHEBI:15377"/>
        <dbReference type="ChEBI" id="CHEBI:16240"/>
        <dbReference type="ChEBI" id="CHEBI:139520"/>
        <dbReference type="ChEBI" id="CHEBI:139521"/>
        <dbReference type="EC" id="1.11.1.7"/>
    </reaction>
</comment>
<name>A0A078FV14_BRANA</name>
<dbReference type="GO" id="GO:0020037">
    <property type="term" value="F:heme binding"/>
    <property type="evidence" value="ECO:0007669"/>
    <property type="project" value="InterPro"/>
</dbReference>
<dbReference type="EMBL" id="HG994369">
    <property type="protein sequence ID" value="CAF1934316.1"/>
    <property type="molecule type" value="Genomic_DNA"/>
</dbReference>
<evidence type="ECO:0000313" key="13">
    <source>
        <dbReference type="EMBL" id="CDY18295.1"/>
    </source>
</evidence>
<dbReference type="Pfam" id="PF00141">
    <property type="entry name" value="peroxidase"/>
    <property type="match status" value="1"/>
</dbReference>
<gene>
    <name evidence="13" type="primary">BnaC09g30450D</name>
    <name evidence="12" type="ORF">DARMORV10_C05P51180.1</name>
    <name evidence="13" type="ORF">GSBRNA2T00002841001</name>
</gene>
<dbReference type="GO" id="GO:0046872">
    <property type="term" value="F:metal ion binding"/>
    <property type="evidence" value="ECO:0007669"/>
    <property type="project" value="UniProtKB-KW"/>
</dbReference>
<dbReference type="EC" id="1.11.1.7" evidence="3"/>
<comment type="similarity">
    <text evidence="10">Belongs to the peroxidase family.</text>
</comment>
<keyword evidence="14" id="KW-1185">Reference proteome</keyword>
<organism evidence="13 14">
    <name type="scientific">Brassica napus</name>
    <name type="common">Rape</name>
    <dbReference type="NCBI Taxonomy" id="3708"/>
    <lineage>
        <taxon>Eukaryota</taxon>
        <taxon>Viridiplantae</taxon>
        <taxon>Streptophyta</taxon>
        <taxon>Embryophyta</taxon>
        <taxon>Tracheophyta</taxon>
        <taxon>Spermatophyta</taxon>
        <taxon>Magnoliopsida</taxon>
        <taxon>eudicotyledons</taxon>
        <taxon>Gunneridae</taxon>
        <taxon>Pentapetalae</taxon>
        <taxon>rosids</taxon>
        <taxon>malvids</taxon>
        <taxon>Brassicales</taxon>
        <taxon>Brassicaceae</taxon>
        <taxon>Brassiceae</taxon>
        <taxon>Brassica</taxon>
    </lineage>
</organism>
<dbReference type="OMA" id="YIFITSC"/>
<dbReference type="InterPro" id="IPR002016">
    <property type="entry name" value="Haem_peroxidase"/>
</dbReference>
<feature type="domain" description="Plant heme peroxidase family profile" evidence="11">
    <location>
        <begin position="1"/>
        <end position="78"/>
    </location>
</feature>
<evidence type="ECO:0000256" key="5">
    <source>
        <dbReference type="ARBA" id="ARBA00022617"/>
    </source>
</evidence>
<keyword evidence="5" id="KW-0349">Heme</keyword>
<reference evidence="12" key="3">
    <citation type="submission" date="2021-01" db="EMBL/GenBank/DDBJ databases">
        <authorList>
            <consortium name="Genoscope - CEA"/>
            <person name="William W."/>
        </authorList>
    </citation>
    <scope>NUCLEOTIDE SEQUENCE</scope>
</reference>
<evidence type="ECO:0000256" key="7">
    <source>
        <dbReference type="ARBA" id="ARBA00023002"/>
    </source>
</evidence>
<reference evidence="13" key="2">
    <citation type="submission" date="2014-06" db="EMBL/GenBank/DDBJ databases">
        <authorList>
            <person name="Genoscope - CEA"/>
        </authorList>
    </citation>
    <scope>NUCLEOTIDE SEQUENCE</scope>
</reference>
<dbReference type="Gene3D" id="1.10.520.10">
    <property type="match status" value="1"/>
</dbReference>
<evidence type="ECO:0000256" key="1">
    <source>
        <dbReference type="ARBA" id="ARBA00000189"/>
    </source>
</evidence>
<dbReference type="PaxDb" id="3708-A0A078FV14"/>
<dbReference type="Gene3D" id="1.10.420.10">
    <property type="entry name" value="Peroxidase, domain 2"/>
    <property type="match status" value="1"/>
</dbReference>
<evidence type="ECO:0000256" key="10">
    <source>
        <dbReference type="RuleBase" id="RU004241"/>
    </source>
</evidence>
<dbReference type="Proteomes" id="UP000028999">
    <property type="component" value="Unassembled WGS sequence"/>
</dbReference>
<dbReference type="GO" id="GO:0006979">
    <property type="term" value="P:response to oxidative stress"/>
    <property type="evidence" value="ECO:0007669"/>
    <property type="project" value="InterPro"/>
</dbReference>
<keyword evidence="4" id="KW-0575">Peroxidase</keyword>
<sequence>MDSSTTAFDNIYYKMLMQGQSLFSTDQALLTTPSTKKLVAKYASSMEEYERAFVKSMIKMSSISGNGNEVRLSCRRVR</sequence>
<dbReference type="EMBL" id="LK032084">
    <property type="protein sequence ID" value="CDY18295.1"/>
    <property type="molecule type" value="Genomic_DNA"/>
</dbReference>
<reference evidence="13 14" key="1">
    <citation type="journal article" date="2014" name="Science">
        <title>Plant genetics. Early allopolyploid evolution in the post-Neolithic Brassica napus oilseed genome.</title>
        <authorList>
            <person name="Chalhoub B."/>
            <person name="Denoeud F."/>
            <person name="Liu S."/>
            <person name="Parkin I.A."/>
            <person name="Tang H."/>
            <person name="Wang X."/>
            <person name="Chiquet J."/>
            <person name="Belcram H."/>
            <person name="Tong C."/>
            <person name="Samans B."/>
            <person name="Correa M."/>
            <person name="Da Silva C."/>
            <person name="Just J."/>
            <person name="Falentin C."/>
            <person name="Koh C.S."/>
            <person name="Le Clainche I."/>
            <person name="Bernard M."/>
            <person name="Bento P."/>
            <person name="Noel B."/>
            <person name="Labadie K."/>
            <person name="Alberti A."/>
            <person name="Charles M."/>
            <person name="Arnaud D."/>
            <person name="Guo H."/>
            <person name="Daviaud C."/>
            <person name="Alamery S."/>
            <person name="Jabbari K."/>
            <person name="Zhao M."/>
            <person name="Edger P.P."/>
            <person name="Chelaifa H."/>
            <person name="Tack D."/>
            <person name="Lassalle G."/>
            <person name="Mestiri I."/>
            <person name="Schnel N."/>
            <person name="Le Paslier M.C."/>
            <person name="Fan G."/>
            <person name="Renault V."/>
            <person name="Bayer P.E."/>
            <person name="Golicz A.A."/>
            <person name="Manoli S."/>
            <person name="Lee T.H."/>
            <person name="Thi V.H."/>
            <person name="Chalabi S."/>
            <person name="Hu Q."/>
            <person name="Fan C."/>
            <person name="Tollenaere R."/>
            <person name="Lu Y."/>
            <person name="Battail C."/>
            <person name="Shen J."/>
            <person name="Sidebottom C.H."/>
            <person name="Wang X."/>
            <person name="Canaguier A."/>
            <person name="Chauveau A."/>
            <person name="Berard A."/>
            <person name="Deniot G."/>
            <person name="Guan M."/>
            <person name="Liu Z."/>
            <person name="Sun F."/>
            <person name="Lim Y.P."/>
            <person name="Lyons E."/>
            <person name="Town C.D."/>
            <person name="Bancroft I."/>
            <person name="Wang X."/>
            <person name="Meng J."/>
            <person name="Ma J."/>
            <person name="Pires J.C."/>
            <person name="King G.J."/>
            <person name="Brunel D."/>
            <person name="Delourme R."/>
            <person name="Renard M."/>
            <person name="Aury J.M."/>
            <person name="Adams K.L."/>
            <person name="Batley J."/>
            <person name="Snowdon R.J."/>
            <person name="Tost J."/>
            <person name="Edwards D."/>
            <person name="Zhou Y."/>
            <person name="Hua W."/>
            <person name="Sharpe A.G."/>
            <person name="Paterson A.H."/>
            <person name="Guan C."/>
            <person name="Wincker P."/>
        </authorList>
    </citation>
    <scope>NUCLEOTIDE SEQUENCE [LARGE SCALE GENOMIC DNA]</scope>
    <source>
        <strain evidence="14">cv. Darmor-bzh</strain>
    </source>
</reference>
<dbReference type="GO" id="GO:0140825">
    <property type="term" value="F:lactoperoxidase activity"/>
    <property type="evidence" value="ECO:0007669"/>
    <property type="project" value="UniProtKB-EC"/>
</dbReference>
<protein>
    <recommendedName>
        <fullName evidence="3">peroxidase</fullName>
        <ecNumber evidence="3">1.11.1.7</ecNumber>
    </recommendedName>
</protein>
<proteinExistence type="inferred from homology"/>
<comment type="cofactor">
    <cofactor evidence="2">
        <name>heme b</name>
        <dbReference type="ChEBI" id="CHEBI:60344"/>
    </cofactor>
</comment>
<dbReference type="AlphaFoldDB" id="A0A078FV14"/>
<evidence type="ECO:0000313" key="14">
    <source>
        <dbReference type="Proteomes" id="UP000028999"/>
    </source>
</evidence>
<dbReference type="PANTHER" id="PTHR31517">
    <property type="match status" value="1"/>
</dbReference>
<evidence type="ECO:0000256" key="9">
    <source>
        <dbReference type="PIRSR" id="PIRSR600823-3"/>
    </source>
</evidence>
<evidence type="ECO:0000256" key="8">
    <source>
        <dbReference type="ARBA" id="ARBA00023004"/>
    </source>
</evidence>
<dbReference type="SUPFAM" id="SSF48113">
    <property type="entry name" value="Heme-dependent peroxidases"/>
    <property type="match status" value="1"/>
</dbReference>
<evidence type="ECO:0000256" key="2">
    <source>
        <dbReference type="ARBA" id="ARBA00001970"/>
    </source>
</evidence>
<dbReference type="PANTHER" id="PTHR31517:SF84">
    <property type="entry name" value="PEROXIDASE"/>
    <property type="match status" value="1"/>
</dbReference>